<gene>
    <name evidence="1" type="ORF">TU35_004000</name>
</gene>
<sequence>MSSIIRRPSLGPHVRGLKAKALPRDKAIALAYANTPEEYLNILRTTRYSITLDKLTRETLPDLRKQIIEVYMNDVREIYLGSPSDGREVIKQHLKRFEYDNIEYIVTAIRAGKNPEDYILLEPLEFTGRRYVVTSLLGAKSVDEVGERLRALRHPAADAFALMQKYGYDKSTIFIDRQWIIDYLDFLRKIKDKSLERLIETLAAYFNISLAVRAHLWGLSPEEVSELSLGAPTSSVKAVLDAVVRGEIARALEAISALSPWGSVISSLVSEEPTFERLSIALDNAYPAIMWRMASTCIIECSEFALGSLLAALEALRAEAMLVIRAAAMVVEGVSAEKRRDYFTPLTLI</sequence>
<dbReference type="EMBL" id="JZWT02000008">
    <property type="protein sequence ID" value="MFB6490404.1"/>
    <property type="molecule type" value="Genomic_DNA"/>
</dbReference>
<proteinExistence type="predicted"/>
<reference evidence="1" key="1">
    <citation type="submission" date="2024-07" db="EMBL/GenBank/DDBJ databases">
        <title>Metagenome and Metagenome-Assembled Genomes of Archaea from a hot spring from the geothermal field of Los Azufres, Mexico.</title>
        <authorList>
            <person name="Marin-Paredes R."/>
            <person name="Martinez-Romero E."/>
            <person name="Servin-Garciduenas L.E."/>
        </authorList>
    </citation>
    <scope>NUCLEOTIDE SEQUENCE</scope>
</reference>
<name>A0ACC6V014_9CREN</name>
<protein>
    <submittedName>
        <fullName evidence="1">V-type ATPase subunit</fullName>
    </submittedName>
</protein>
<evidence type="ECO:0000313" key="1">
    <source>
        <dbReference type="EMBL" id="MFB6490404.1"/>
    </source>
</evidence>
<evidence type="ECO:0000313" key="2">
    <source>
        <dbReference type="Proteomes" id="UP000033636"/>
    </source>
</evidence>
<organism evidence="1 2">
    <name type="scientific">Thermoproteus sp. AZ2</name>
    <dbReference type="NCBI Taxonomy" id="1609232"/>
    <lineage>
        <taxon>Archaea</taxon>
        <taxon>Thermoproteota</taxon>
        <taxon>Thermoprotei</taxon>
        <taxon>Thermoproteales</taxon>
        <taxon>Thermoproteaceae</taxon>
        <taxon>Thermoproteus</taxon>
    </lineage>
</organism>
<comment type="caution">
    <text evidence="1">The sequence shown here is derived from an EMBL/GenBank/DDBJ whole genome shotgun (WGS) entry which is preliminary data.</text>
</comment>
<dbReference type="Proteomes" id="UP000033636">
    <property type="component" value="Unassembled WGS sequence"/>
</dbReference>
<accession>A0ACC6V014</accession>